<comment type="caution">
    <text evidence="1">The sequence shown here is derived from an EMBL/GenBank/DDBJ whole genome shotgun (WGS) entry which is preliminary data.</text>
</comment>
<reference evidence="1" key="1">
    <citation type="submission" date="2023-04" db="EMBL/GenBank/DDBJ databases">
        <title>A chromosome-level genome assembly of the parasitoid wasp Eretmocerus hayati.</title>
        <authorList>
            <person name="Zhong Y."/>
            <person name="Liu S."/>
            <person name="Liu Y."/>
        </authorList>
    </citation>
    <scope>NUCLEOTIDE SEQUENCE</scope>
    <source>
        <strain evidence="1">ZJU_SS_LIU_2023</strain>
    </source>
</reference>
<proteinExistence type="predicted"/>
<protein>
    <submittedName>
        <fullName evidence="1">Uncharacterized protein</fullName>
    </submittedName>
</protein>
<organism evidence="1 2">
    <name type="scientific">Eretmocerus hayati</name>
    <dbReference type="NCBI Taxonomy" id="131215"/>
    <lineage>
        <taxon>Eukaryota</taxon>
        <taxon>Metazoa</taxon>
        <taxon>Ecdysozoa</taxon>
        <taxon>Arthropoda</taxon>
        <taxon>Hexapoda</taxon>
        <taxon>Insecta</taxon>
        <taxon>Pterygota</taxon>
        <taxon>Neoptera</taxon>
        <taxon>Endopterygota</taxon>
        <taxon>Hymenoptera</taxon>
        <taxon>Apocrita</taxon>
        <taxon>Proctotrupomorpha</taxon>
        <taxon>Chalcidoidea</taxon>
        <taxon>Aphelinidae</taxon>
        <taxon>Aphelininae</taxon>
        <taxon>Eretmocerus</taxon>
    </lineage>
</organism>
<dbReference type="Proteomes" id="UP001239111">
    <property type="component" value="Chromosome 2"/>
</dbReference>
<gene>
    <name evidence="1" type="ORF">QAD02_010992</name>
</gene>
<name>A0ACC2NX79_9HYME</name>
<dbReference type="EMBL" id="CM056742">
    <property type="protein sequence ID" value="KAJ8675206.1"/>
    <property type="molecule type" value="Genomic_DNA"/>
</dbReference>
<accession>A0ACC2NX79</accession>
<keyword evidence="2" id="KW-1185">Reference proteome</keyword>
<evidence type="ECO:0000313" key="2">
    <source>
        <dbReference type="Proteomes" id="UP001239111"/>
    </source>
</evidence>
<sequence>MNKKFIKEVERQLLKNKNKHIDSLNSNGHNVLHLAVQQYTSVEAIKYLLDRGADIKSTTSNGANVIHLAVESMKTSNHQSTIRLIKFFIEKKINVNASDALGDTPLHYAIRNSLNACHSITLVSMLLKSGARINASNKLGETALHVAVDLGNLTMSEFLVSAGANIDSKTRQLKSALQISVEKCNIPITKLLLEKKVQPVRNINNQESLLHIALKSTKPGKARMDLVEILLKGGVNVNAFDASLSSPLHLSLEMCDEQCSNLLINHGACVNSLNSKKQTPLLIAVQRELLDSLKLLLSKGANPNFVWTATSHRLSLFDNGSILHMAVFTGSVAAVRLLTHYGANTTCANENSDNLRLAITINNTALTEFFLRRGADVNDTIRGRAPLFCALGPTASVRESLVQSLLDYGADYKMENYRGDTALSMAWREGRHMTKNHLCLIRHLALLRTMNKDIGEVNIQMIREYPFYKDYFIACIMELTAMKSHKLTKSRLTPYDLLIKQDCKMLVHFRNENVVNFLQVDEVSKSYPKYSWNLRRKYAKAQERMRFMNSARRVFNAAVSFRIPPELVTLICKYLSNDDLANLHDIYLSSRKFTVESSTMNLRKGTKERNFYNENQFDYLYSNLD</sequence>
<evidence type="ECO:0000313" key="1">
    <source>
        <dbReference type="EMBL" id="KAJ8675206.1"/>
    </source>
</evidence>